<sequence length="158" mass="18401">MKKRKDINKIASLTNDYIKEQQVKYEKRQKQLIFKRRRLAVIFTCAFIIFIFSGFQLIGDYSRLNTFKQQELKVKNQSAKIDEQRTQLKQEVDLLKNEDYVAKLARSRLYGSKNNEQIYTIPELNGTTELPDKGNSSQTKDNHQSQSSSSEKAKNSGE</sequence>
<feature type="transmembrane region" description="Helical" evidence="3">
    <location>
        <begin position="39"/>
        <end position="59"/>
    </location>
</feature>
<keyword evidence="3" id="KW-0812">Transmembrane</keyword>
<dbReference type="AlphaFoldDB" id="F3Y8D7"/>
<dbReference type="RefSeq" id="WP_013773203.1">
    <property type="nucleotide sequence ID" value="NC_015516.1"/>
</dbReference>
<evidence type="ECO:0000256" key="2">
    <source>
        <dbReference type="SAM" id="MobiDB-lite"/>
    </source>
</evidence>
<name>F3Y8D7_MELPT</name>
<reference key="2">
    <citation type="submission" date="2011-04" db="EMBL/GenBank/DDBJ databases">
        <title>Whole genome sequence of Melissococcus plutonius ATCC 35311.</title>
        <authorList>
            <person name="Okumura K."/>
            <person name="Arai R."/>
            <person name="Osaki M."/>
            <person name="Okura M."/>
            <person name="Kirikae T."/>
            <person name="Takamatsu D."/>
            <person name="Akiyama T."/>
        </authorList>
    </citation>
    <scope>NUCLEOTIDE SEQUENCE</scope>
    <source>
        <strain>ATCC 35311</strain>
    </source>
</reference>
<keyword evidence="1" id="KW-0175">Coiled coil</keyword>
<dbReference type="PANTHER" id="PTHR40027:SF1">
    <property type="entry name" value="CELL DIVISION PROTEIN DIVIC"/>
    <property type="match status" value="1"/>
</dbReference>
<evidence type="ECO:0000256" key="3">
    <source>
        <dbReference type="SAM" id="Phobius"/>
    </source>
</evidence>
<dbReference type="GO" id="GO:0051301">
    <property type="term" value="P:cell division"/>
    <property type="evidence" value="ECO:0007669"/>
    <property type="project" value="InterPro"/>
</dbReference>
<evidence type="ECO:0000313" key="4">
    <source>
        <dbReference type="EMBL" id="BAK20765.1"/>
    </source>
</evidence>
<keyword evidence="3" id="KW-1133">Transmembrane helix</keyword>
<evidence type="ECO:0000256" key="1">
    <source>
        <dbReference type="SAM" id="Coils"/>
    </source>
</evidence>
<feature type="coiled-coil region" evidence="1">
    <location>
        <begin position="67"/>
        <end position="98"/>
    </location>
</feature>
<dbReference type="Proteomes" id="UP000008456">
    <property type="component" value="Chromosome"/>
</dbReference>
<evidence type="ECO:0008006" key="6">
    <source>
        <dbReference type="Google" id="ProtNLM"/>
    </source>
</evidence>
<dbReference type="Pfam" id="PF04977">
    <property type="entry name" value="DivIC"/>
    <property type="match status" value="1"/>
</dbReference>
<dbReference type="KEGG" id="mps:MPTP_0267"/>
<dbReference type="STRING" id="940190.MPTP_0267"/>
<dbReference type="InterPro" id="IPR039076">
    <property type="entry name" value="DivIC"/>
</dbReference>
<gene>
    <name evidence="4" type="ordered locus">MPTP_0267</name>
</gene>
<evidence type="ECO:0000313" key="5">
    <source>
        <dbReference type="Proteomes" id="UP000008456"/>
    </source>
</evidence>
<keyword evidence="3" id="KW-0472">Membrane</keyword>
<accession>F3Y8D7</accession>
<reference evidence="4 5" key="1">
    <citation type="journal article" date="2011" name="J. Bacteriol.">
        <title>Complete genome sequence of Melissococcus plutonius ATCC 35311.</title>
        <authorList>
            <person name="Okumura K."/>
            <person name="Arai R."/>
            <person name="Okura M."/>
            <person name="Kirikae T."/>
            <person name="Takamatsu D."/>
            <person name="Osaki M."/>
            <person name="Miyoshi-Akiyama T."/>
        </authorList>
    </citation>
    <scope>NUCLEOTIDE SEQUENCE [LARGE SCALE GENOMIC DNA]</scope>
    <source>
        <strain evidence="5">ATCC 35311 / CIP 104052 / LMG 20360 / NCIMB 702443</strain>
    </source>
</reference>
<dbReference type="InterPro" id="IPR007060">
    <property type="entry name" value="FtsL/DivIC"/>
</dbReference>
<protein>
    <recommendedName>
        <fullName evidence="6">Septum formation initiator</fullName>
    </recommendedName>
</protein>
<organism evidence="4 5">
    <name type="scientific">Melissococcus plutonius (strain ATCC 35311 / DSM 29964 / CIP 104052 / LMG 20360 / NCIMB 702443)</name>
    <dbReference type="NCBI Taxonomy" id="940190"/>
    <lineage>
        <taxon>Bacteria</taxon>
        <taxon>Bacillati</taxon>
        <taxon>Bacillota</taxon>
        <taxon>Bacilli</taxon>
        <taxon>Lactobacillales</taxon>
        <taxon>Enterococcaceae</taxon>
        <taxon>Melissococcus</taxon>
    </lineage>
</organism>
<dbReference type="PANTHER" id="PTHR40027">
    <property type="entry name" value="CELL DIVISION PROTEIN DIVIC"/>
    <property type="match status" value="1"/>
</dbReference>
<dbReference type="HOGENOM" id="CLU_134863_2_1_9"/>
<dbReference type="EMBL" id="AP012200">
    <property type="protein sequence ID" value="BAK20765.1"/>
    <property type="molecule type" value="Genomic_DNA"/>
</dbReference>
<keyword evidence="5" id="KW-1185">Reference proteome</keyword>
<feature type="region of interest" description="Disordered" evidence="2">
    <location>
        <begin position="121"/>
        <end position="158"/>
    </location>
</feature>
<dbReference type="OrthoDB" id="2991180at2"/>
<proteinExistence type="predicted"/>